<dbReference type="OrthoDB" id="9967535at2"/>
<feature type="signal peptide" evidence="2">
    <location>
        <begin position="1"/>
        <end position="28"/>
    </location>
</feature>
<evidence type="ECO:0000313" key="4">
    <source>
        <dbReference type="Proteomes" id="UP000053512"/>
    </source>
</evidence>
<feature type="chain" id="PRO_5006944154" evidence="2">
    <location>
        <begin position="29"/>
        <end position="246"/>
    </location>
</feature>
<reference evidence="4" key="1">
    <citation type="submission" date="2015-12" db="EMBL/GenBank/DDBJ databases">
        <authorList>
            <person name="Nair G.R."/>
            <person name="Kaur G."/>
            <person name="Mayilraj S."/>
        </authorList>
    </citation>
    <scope>NUCLEOTIDE SEQUENCE [LARGE SCALE GENOMIC DNA]</scope>
    <source>
        <strain evidence="4">CD08_4</strain>
    </source>
</reference>
<evidence type="ECO:0000256" key="2">
    <source>
        <dbReference type="SAM" id="SignalP"/>
    </source>
</evidence>
<dbReference type="Proteomes" id="UP000053512">
    <property type="component" value="Unassembled WGS sequence"/>
</dbReference>
<evidence type="ECO:0000313" key="3">
    <source>
        <dbReference type="EMBL" id="KUG56688.1"/>
    </source>
</evidence>
<dbReference type="AlphaFoldDB" id="A0A0W8IA48"/>
<evidence type="ECO:0000256" key="1">
    <source>
        <dbReference type="SAM" id="MobiDB-lite"/>
    </source>
</evidence>
<proteinExistence type="predicted"/>
<dbReference type="RefSeq" id="WP_058874436.1">
    <property type="nucleotide sequence ID" value="NZ_LQBK01000022.1"/>
</dbReference>
<organism evidence="3 4">
    <name type="scientific">Kocuria rosea subsp. polaris</name>
    <dbReference type="NCBI Taxonomy" id="136273"/>
    <lineage>
        <taxon>Bacteria</taxon>
        <taxon>Bacillati</taxon>
        <taxon>Actinomycetota</taxon>
        <taxon>Actinomycetes</taxon>
        <taxon>Micrococcales</taxon>
        <taxon>Micrococcaceae</taxon>
        <taxon>Kocuria</taxon>
    </lineage>
</organism>
<protein>
    <submittedName>
        <fullName evidence="3">Uncharacterized protein</fullName>
    </submittedName>
</protein>
<feature type="region of interest" description="Disordered" evidence="1">
    <location>
        <begin position="26"/>
        <end position="49"/>
    </location>
</feature>
<sequence length="246" mass="25583">MTRSTRTALGTLSAVALAVTLTGGPAIAATPHPAESTPRPAPTVPAPAQDGQEQGVQVVEAVDLPLEVTQAADGSLVVTHPATLSEASKQEVSHSLPGGGSAMAVTDGSRAVIPLEGDGTYEIRYLDTDYSRLAILGIGEATAVVEDGRLVEVMTPSYPRGQEVALWQAGRAGVRIAVPAATVDEVYWTLARDGVPVRLNTDHRPVTVVRELADGNYSLQATTSDQPGPLTATTITFTVEDGWIVP</sequence>
<comment type="caution">
    <text evidence="3">The sequence shown here is derived from an EMBL/GenBank/DDBJ whole genome shotgun (WGS) entry which is preliminary data.</text>
</comment>
<gene>
    <name evidence="3" type="ORF">AVL61_06440</name>
</gene>
<keyword evidence="2" id="KW-0732">Signal</keyword>
<accession>A0A0W8IA48</accession>
<name>A0A0W8IA48_KOCRO</name>
<dbReference type="EMBL" id="LQBK01000022">
    <property type="protein sequence ID" value="KUG56688.1"/>
    <property type="molecule type" value="Genomic_DNA"/>
</dbReference>